<evidence type="ECO:0000313" key="3">
    <source>
        <dbReference type="Proteomes" id="UP001391051"/>
    </source>
</evidence>
<dbReference type="Proteomes" id="UP001391051">
    <property type="component" value="Unassembled WGS sequence"/>
</dbReference>
<comment type="caution">
    <text evidence="2">The sequence shown here is derived from an EMBL/GenBank/DDBJ whole genome shotgun (WGS) entry which is preliminary data.</text>
</comment>
<dbReference type="RefSeq" id="XP_066703548.1">
    <property type="nucleotide sequence ID" value="XM_066840921.1"/>
</dbReference>
<organism evidence="2 3">
    <name type="scientific">Apiospora aurea</name>
    <dbReference type="NCBI Taxonomy" id="335848"/>
    <lineage>
        <taxon>Eukaryota</taxon>
        <taxon>Fungi</taxon>
        <taxon>Dikarya</taxon>
        <taxon>Ascomycota</taxon>
        <taxon>Pezizomycotina</taxon>
        <taxon>Sordariomycetes</taxon>
        <taxon>Xylariomycetidae</taxon>
        <taxon>Amphisphaeriales</taxon>
        <taxon>Apiosporaceae</taxon>
        <taxon>Apiospora</taxon>
    </lineage>
</organism>
<name>A0ABR1QP42_9PEZI</name>
<accession>A0ABR1QP42</accession>
<dbReference type="EMBL" id="JAQQWE010000003">
    <property type="protein sequence ID" value="KAK7959845.1"/>
    <property type="molecule type" value="Genomic_DNA"/>
</dbReference>
<keyword evidence="3" id="KW-1185">Reference proteome</keyword>
<evidence type="ECO:0000256" key="1">
    <source>
        <dbReference type="SAM" id="MobiDB-lite"/>
    </source>
</evidence>
<evidence type="ECO:0000313" key="2">
    <source>
        <dbReference type="EMBL" id="KAK7959845.1"/>
    </source>
</evidence>
<gene>
    <name evidence="2" type="ORF">PG986_004699</name>
</gene>
<feature type="region of interest" description="Disordered" evidence="1">
    <location>
        <begin position="87"/>
        <end position="113"/>
    </location>
</feature>
<proteinExistence type="predicted"/>
<sequence length="218" mass="24230">MAVYRTTYKDPKAWEAFLGLLQHPTFIKHDAKGDHRFRVFEDGALEGVGLQEVQRRFARERAAHRDAPSRQARLALWDKGLRPAEPGILASGAESSSSSSASTPRTAPEEPLGPQAADQLLAGWHNYFLVVDEACLDSVRTGGNQVVKLVRRGPEGDEEQQGRRQDAENCWTYLPLAKYVRCCSHLRNHSTWPKRSLSKLPAISTTGTPLESVTVWVG</sequence>
<reference evidence="2 3" key="1">
    <citation type="submission" date="2023-01" db="EMBL/GenBank/DDBJ databases">
        <title>Analysis of 21 Apiospora genomes using comparative genomics revels a genus with tremendous synthesis potential of carbohydrate active enzymes and secondary metabolites.</title>
        <authorList>
            <person name="Sorensen T."/>
        </authorList>
    </citation>
    <scope>NUCLEOTIDE SEQUENCE [LARGE SCALE GENOMIC DNA]</scope>
    <source>
        <strain evidence="2 3">CBS 24483</strain>
    </source>
</reference>
<dbReference type="GeneID" id="92073983"/>
<protein>
    <submittedName>
        <fullName evidence="2">Uncharacterized protein</fullName>
    </submittedName>
</protein>
<feature type="compositionally biased region" description="Low complexity" evidence="1">
    <location>
        <begin position="90"/>
        <end position="102"/>
    </location>
</feature>